<dbReference type="PANTHER" id="PTHR34591">
    <property type="entry name" value="OS03G0653100 PROTEIN-RELATED"/>
    <property type="match status" value="1"/>
</dbReference>
<feature type="non-terminal residue" evidence="1">
    <location>
        <position position="1"/>
    </location>
</feature>
<dbReference type="Gramene" id="TVU04593">
    <property type="protein sequence ID" value="TVU04593"/>
    <property type="gene ID" value="EJB05_47712"/>
</dbReference>
<name>A0A5J9SZZ9_9POAL</name>
<keyword evidence="2" id="KW-1185">Reference proteome</keyword>
<evidence type="ECO:0000313" key="2">
    <source>
        <dbReference type="Proteomes" id="UP000324897"/>
    </source>
</evidence>
<proteinExistence type="predicted"/>
<dbReference type="AlphaFoldDB" id="A0A5J9SZZ9"/>
<comment type="caution">
    <text evidence="1">The sequence shown here is derived from an EMBL/GenBank/DDBJ whole genome shotgun (WGS) entry which is preliminary data.</text>
</comment>
<accession>A0A5J9SZZ9</accession>
<reference evidence="1 2" key="1">
    <citation type="journal article" date="2019" name="Sci. Rep.">
        <title>A high-quality genome of Eragrostis curvula grass provides insights into Poaceae evolution and supports new strategies to enhance forage quality.</title>
        <authorList>
            <person name="Carballo J."/>
            <person name="Santos B.A.C.M."/>
            <person name="Zappacosta D."/>
            <person name="Garbus I."/>
            <person name="Selva J.P."/>
            <person name="Gallo C.A."/>
            <person name="Diaz A."/>
            <person name="Albertini E."/>
            <person name="Caccamo M."/>
            <person name="Echenique V."/>
        </authorList>
    </citation>
    <scope>NUCLEOTIDE SEQUENCE [LARGE SCALE GENOMIC DNA]</scope>
    <source>
        <strain evidence="2">cv. Victoria</strain>
        <tissue evidence="1">Leaf</tissue>
    </source>
</reference>
<dbReference type="EMBL" id="RWGY01000051">
    <property type="protein sequence ID" value="TVU04593.1"/>
    <property type="molecule type" value="Genomic_DNA"/>
</dbReference>
<organism evidence="1 2">
    <name type="scientific">Eragrostis curvula</name>
    <name type="common">weeping love grass</name>
    <dbReference type="NCBI Taxonomy" id="38414"/>
    <lineage>
        <taxon>Eukaryota</taxon>
        <taxon>Viridiplantae</taxon>
        <taxon>Streptophyta</taxon>
        <taxon>Embryophyta</taxon>
        <taxon>Tracheophyta</taxon>
        <taxon>Spermatophyta</taxon>
        <taxon>Magnoliopsida</taxon>
        <taxon>Liliopsida</taxon>
        <taxon>Poales</taxon>
        <taxon>Poaceae</taxon>
        <taxon>PACMAD clade</taxon>
        <taxon>Chloridoideae</taxon>
        <taxon>Eragrostideae</taxon>
        <taxon>Eragrostidinae</taxon>
        <taxon>Eragrostis</taxon>
    </lineage>
</organism>
<protein>
    <submittedName>
        <fullName evidence="1">Uncharacterized protein</fullName>
    </submittedName>
</protein>
<evidence type="ECO:0000313" key="1">
    <source>
        <dbReference type="EMBL" id="TVU04593.1"/>
    </source>
</evidence>
<gene>
    <name evidence="1" type="ORF">EJB05_47712</name>
</gene>
<sequence>MQRARLPPPPLPDLDLCHGSFLVFDPAVSPHYEVFLIPHVPSRYDAMNVPQSTEWPPSTFTLRVFSSRTKHWEERSFLRQGPPMGTLADVQAQVQASTRLHYYSAYAAYHRGRLYVQWSNDFVTRLDTSGLAPRRIARPASRVGVEV</sequence>
<dbReference type="Proteomes" id="UP000324897">
    <property type="component" value="Unassembled WGS sequence"/>
</dbReference>
<dbReference type="OrthoDB" id="634281at2759"/>